<dbReference type="RefSeq" id="WP_107792861.1">
    <property type="nucleotide sequence ID" value="NZ_CP049274.1"/>
</dbReference>
<sequence length="249" mass="28694">MHTRYTYKFNEAYALNNISYKPMSIKEAYDKNSTNSYCYYPVMIYQNYISLNLNRLFLGANINSGGLDYNSFIYYDINNKQSKLPHNLASKLALNNLSTYLCLDELRGAGNEVDANYFKYARSRYTNSDVDIRELNLDVKEEKEIYDIYNKGNGQDRMSFSYAIKDYQKAVEIINKFKKGIFNTSDENNHSNLSRDLIKALDTIGNNNIKGVYVGCKIEHGKRTKENIPPRLVGRLATTIVMEDGLYIG</sequence>
<name>A0A7S9NDJ2_9BACT</name>
<proteinExistence type="predicted"/>
<dbReference type="AlphaFoldDB" id="A0A7S9NDJ2"/>
<dbReference type="Proteomes" id="UP000594630">
    <property type="component" value="Chromosome"/>
</dbReference>
<evidence type="ECO:0000313" key="2">
    <source>
        <dbReference type="Proteomes" id="UP000594630"/>
    </source>
</evidence>
<accession>A0A7S9NDJ2</accession>
<dbReference type="EMBL" id="CP049274">
    <property type="protein sequence ID" value="QPH83797.1"/>
    <property type="molecule type" value="Genomic_DNA"/>
</dbReference>
<protein>
    <submittedName>
        <fullName evidence="1">3-deoxy-D-arabinoheptulosonate-7-phosphate synthase</fullName>
    </submittedName>
</protein>
<evidence type="ECO:0000313" key="1">
    <source>
        <dbReference type="EMBL" id="QPH83797.1"/>
    </source>
</evidence>
<organism evidence="1 2">
    <name type="scientific">Campylobacter concisus</name>
    <dbReference type="NCBI Taxonomy" id="199"/>
    <lineage>
        <taxon>Bacteria</taxon>
        <taxon>Pseudomonadati</taxon>
        <taxon>Campylobacterota</taxon>
        <taxon>Epsilonproteobacteria</taxon>
        <taxon>Campylobacterales</taxon>
        <taxon>Campylobacteraceae</taxon>
        <taxon>Campylobacter</taxon>
    </lineage>
</organism>
<gene>
    <name evidence="1" type="ORF">CVT06_01295</name>
</gene>
<reference evidence="1 2" key="1">
    <citation type="journal article" date="2018" name="Emerg. Microbes Infect.">
        <title>Genomic analysis of oral Campylobacter concisus strains identified a potential bacterial molecular marker associated with active Crohn's disease.</title>
        <authorList>
            <person name="Liu F."/>
            <person name="Ma R."/>
            <person name="Tay C.Y.A."/>
            <person name="Octavia S."/>
            <person name="Lan R."/>
            <person name="Chung H.K.L."/>
            <person name="Riordan S.M."/>
            <person name="Grimm M.C."/>
            <person name="Leong R.W."/>
            <person name="Tanaka M.M."/>
            <person name="Connor S."/>
            <person name="Zhang L."/>
        </authorList>
    </citation>
    <scope>NUCLEOTIDE SEQUENCE [LARGE SCALE GENOMIC DNA]</scope>
    <source>
        <strain evidence="1 2">P10CDO-S2</strain>
    </source>
</reference>